<proteinExistence type="predicted"/>
<comment type="caution">
    <text evidence="1">The sequence shown here is derived from an EMBL/GenBank/DDBJ whole genome shotgun (WGS) entry which is preliminary data.</text>
</comment>
<evidence type="ECO:0000313" key="1">
    <source>
        <dbReference type="EMBL" id="GFR00333.1"/>
    </source>
</evidence>
<gene>
    <name evidence="1" type="ORF">TNCT_185221</name>
</gene>
<dbReference type="Proteomes" id="UP000887116">
    <property type="component" value="Unassembled WGS sequence"/>
</dbReference>
<organism evidence="1 2">
    <name type="scientific">Trichonephila clavata</name>
    <name type="common">Joro spider</name>
    <name type="synonym">Nephila clavata</name>
    <dbReference type="NCBI Taxonomy" id="2740835"/>
    <lineage>
        <taxon>Eukaryota</taxon>
        <taxon>Metazoa</taxon>
        <taxon>Ecdysozoa</taxon>
        <taxon>Arthropoda</taxon>
        <taxon>Chelicerata</taxon>
        <taxon>Arachnida</taxon>
        <taxon>Araneae</taxon>
        <taxon>Araneomorphae</taxon>
        <taxon>Entelegynae</taxon>
        <taxon>Araneoidea</taxon>
        <taxon>Nephilidae</taxon>
        <taxon>Trichonephila</taxon>
    </lineage>
</organism>
<dbReference type="AlphaFoldDB" id="A0A8X6GBH0"/>
<evidence type="ECO:0000313" key="2">
    <source>
        <dbReference type="Proteomes" id="UP000887116"/>
    </source>
</evidence>
<dbReference type="EMBL" id="BMAO01025111">
    <property type="protein sequence ID" value="GFR00333.1"/>
    <property type="molecule type" value="Genomic_DNA"/>
</dbReference>
<keyword evidence="2" id="KW-1185">Reference proteome</keyword>
<accession>A0A8X6GBH0</accession>
<protein>
    <submittedName>
        <fullName evidence="1">Uncharacterized protein</fullName>
    </submittedName>
</protein>
<reference evidence="1" key="1">
    <citation type="submission" date="2020-07" db="EMBL/GenBank/DDBJ databases">
        <title>Multicomponent nature underlies the extraordinary mechanical properties of spider dragline silk.</title>
        <authorList>
            <person name="Kono N."/>
            <person name="Nakamura H."/>
            <person name="Mori M."/>
            <person name="Yoshida Y."/>
            <person name="Ohtoshi R."/>
            <person name="Malay A.D."/>
            <person name="Moran D.A.P."/>
            <person name="Tomita M."/>
            <person name="Numata K."/>
            <person name="Arakawa K."/>
        </authorList>
    </citation>
    <scope>NUCLEOTIDE SEQUENCE</scope>
</reference>
<name>A0A8X6GBH0_TRICU</name>
<sequence length="127" mass="14517">MEYTYSNLKTVRTTPLFRSINQCIKHFIANNLPVNNCLDSFSSTIGFKSNKCVDLARNENQNETISESLGSNDSVHYRREKECLFFVSFPKIEEERGLFGRRSVRCHLVFGSISLRDSPAETPSDSK</sequence>